<dbReference type="AlphaFoldDB" id="A0A1Y3ARC3"/>
<organism evidence="1 2">
    <name type="scientific">Euroglyphus maynei</name>
    <name type="common">Mayne's house dust mite</name>
    <dbReference type="NCBI Taxonomy" id="6958"/>
    <lineage>
        <taxon>Eukaryota</taxon>
        <taxon>Metazoa</taxon>
        <taxon>Ecdysozoa</taxon>
        <taxon>Arthropoda</taxon>
        <taxon>Chelicerata</taxon>
        <taxon>Arachnida</taxon>
        <taxon>Acari</taxon>
        <taxon>Acariformes</taxon>
        <taxon>Sarcoptiformes</taxon>
        <taxon>Astigmata</taxon>
        <taxon>Psoroptidia</taxon>
        <taxon>Analgoidea</taxon>
        <taxon>Pyroglyphidae</taxon>
        <taxon>Pyroglyphinae</taxon>
        <taxon>Euroglyphus</taxon>
    </lineage>
</organism>
<dbReference type="EMBL" id="MUJZ01067710">
    <property type="protein sequence ID" value="OTF70016.1"/>
    <property type="molecule type" value="Genomic_DNA"/>
</dbReference>
<proteinExistence type="predicted"/>
<sequence length="102" mass="11779">MNLVDNIEKHGIDLLPFYFTNALDVAIAATIVQGYNEPLPREQMFRLIDICIHGIRRISMNSFQWSNVGTCVCLIGSLFNHRCDSNAEWKFIDGYFHLNTNR</sequence>
<evidence type="ECO:0000313" key="1">
    <source>
        <dbReference type="EMBL" id="OTF70016.1"/>
    </source>
</evidence>
<dbReference type="InterPro" id="IPR046341">
    <property type="entry name" value="SET_dom_sf"/>
</dbReference>
<protein>
    <recommendedName>
        <fullName evidence="3">SET domain-containing protein</fullName>
    </recommendedName>
</protein>
<dbReference type="OrthoDB" id="6517012at2759"/>
<reference evidence="1 2" key="1">
    <citation type="submission" date="2017-03" db="EMBL/GenBank/DDBJ databases">
        <title>Genome Survey of Euroglyphus maynei.</title>
        <authorList>
            <person name="Arlian L.G."/>
            <person name="Morgan M.S."/>
            <person name="Rider S.D."/>
        </authorList>
    </citation>
    <scope>NUCLEOTIDE SEQUENCE [LARGE SCALE GENOMIC DNA]</scope>
    <source>
        <strain evidence="1">Arlian Lab</strain>
        <tissue evidence="1">Whole body</tissue>
    </source>
</reference>
<dbReference type="Gene3D" id="2.170.270.10">
    <property type="entry name" value="SET domain"/>
    <property type="match status" value="1"/>
</dbReference>
<gene>
    <name evidence="1" type="ORF">BLA29_014216</name>
</gene>
<name>A0A1Y3ARC3_EURMA</name>
<comment type="caution">
    <text evidence="1">The sequence shown here is derived from an EMBL/GenBank/DDBJ whole genome shotgun (WGS) entry which is preliminary data.</text>
</comment>
<accession>A0A1Y3ARC3</accession>
<dbReference type="Proteomes" id="UP000194236">
    <property type="component" value="Unassembled WGS sequence"/>
</dbReference>
<keyword evidence="2" id="KW-1185">Reference proteome</keyword>
<evidence type="ECO:0008006" key="3">
    <source>
        <dbReference type="Google" id="ProtNLM"/>
    </source>
</evidence>
<evidence type="ECO:0000313" key="2">
    <source>
        <dbReference type="Proteomes" id="UP000194236"/>
    </source>
</evidence>
<dbReference type="SUPFAM" id="SSF82199">
    <property type="entry name" value="SET domain"/>
    <property type="match status" value="1"/>
</dbReference>